<organism evidence="1 2">
    <name type="scientific">Hyalomma asiaticum</name>
    <name type="common">Tick</name>
    <dbReference type="NCBI Taxonomy" id="266040"/>
    <lineage>
        <taxon>Eukaryota</taxon>
        <taxon>Metazoa</taxon>
        <taxon>Ecdysozoa</taxon>
        <taxon>Arthropoda</taxon>
        <taxon>Chelicerata</taxon>
        <taxon>Arachnida</taxon>
        <taxon>Acari</taxon>
        <taxon>Parasitiformes</taxon>
        <taxon>Ixodida</taxon>
        <taxon>Ixodoidea</taxon>
        <taxon>Ixodidae</taxon>
        <taxon>Hyalomminae</taxon>
        <taxon>Hyalomma</taxon>
    </lineage>
</organism>
<dbReference type="EMBL" id="CM023488">
    <property type="protein sequence ID" value="KAH6923486.1"/>
    <property type="molecule type" value="Genomic_DNA"/>
</dbReference>
<accession>A0ACB7RNU8</accession>
<evidence type="ECO:0000313" key="1">
    <source>
        <dbReference type="EMBL" id="KAH6923486.1"/>
    </source>
</evidence>
<name>A0ACB7RNU8_HYAAI</name>
<dbReference type="Proteomes" id="UP000821845">
    <property type="component" value="Chromosome 8"/>
</dbReference>
<evidence type="ECO:0000313" key="2">
    <source>
        <dbReference type="Proteomes" id="UP000821845"/>
    </source>
</evidence>
<reference evidence="1" key="1">
    <citation type="submission" date="2020-05" db="EMBL/GenBank/DDBJ databases">
        <title>Large-scale comparative analyses of tick genomes elucidate their genetic diversity and vector capacities.</title>
        <authorList>
            <person name="Jia N."/>
            <person name="Wang J."/>
            <person name="Shi W."/>
            <person name="Du L."/>
            <person name="Sun Y."/>
            <person name="Zhan W."/>
            <person name="Jiang J."/>
            <person name="Wang Q."/>
            <person name="Zhang B."/>
            <person name="Ji P."/>
            <person name="Sakyi L.B."/>
            <person name="Cui X."/>
            <person name="Yuan T."/>
            <person name="Jiang B."/>
            <person name="Yang W."/>
            <person name="Lam T.T.-Y."/>
            <person name="Chang Q."/>
            <person name="Ding S."/>
            <person name="Wang X."/>
            <person name="Zhu J."/>
            <person name="Ruan X."/>
            <person name="Zhao L."/>
            <person name="Wei J."/>
            <person name="Que T."/>
            <person name="Du C."/>
            <person name="Cheng J."/>
            <person name="Dai P."/>
            <person name="Han X."/>
            <person name="Huang E."/>
            <person name="Gao Y."/>
            <person name="Liu J."/>
            <person name="Shao H."/>
            <person name="Ye R."/>
            <person name="Li L."/>
            <person name="Wei W."/>
            <person name="Wang X."/>
            <person name="Wang C."/>
            <person name="Yang T."/>
            <person name="Huo Q."/>
            <person name="Li W."/>
            <person name="Guo W."/>
            <person name="Chen H."/>
            <person name="Zhou L."/>
            <person name="Ni X."/>
            <person name="Tian J."/>
            <person name="Zhou Y."/>
            <person name="Sheng Y."/>
            <person name="Liu T."/>
            <person name="Pan Y."/>
            <person name="Xia L."/>
            <person name="Li J."/>
            <person name="Zhao F."/>
            <person name="Cao W."/>
        </authorList>
    </citation>
    <scope>NUCLEOTIDE SEQUENCE</scope>
    <source>
        <strain evidence="1">Hyas-2018</strain>
    </source>
</reference>
<gene>
    <name evidence="1" type="ORF">HPB50_001739</name>
</gene>
<comment type="caution">
    <text evidence="1">The sequence shown here is derived from an EMBL/GenBank/DDBJ whole genome shotgun (WGS) entry which is preliminary data.</text>
</comment>
<proteinExistence type="predicted"/>
<keyword evidence="2" id="KW-1185">Reference proteome</keyword>
<sequence length="468" mass="53015">MGKKAVKILDISNGDSIEFNEAGLESILLADHVKDLPVVVVSVAGEFRQGKSFLLNFFLRYLRNEGRPNWMDDRRTPLQGFEWRAGSDRHTTGIMLWEEAFVVTRSSGEKVAVLLMDTQGTFDGQSTQRESSTIFSLSVMMSSVQIYNIMRNIGDNHLQQLQFFAEYGRMAQQEAGTPFQQLLFLVRDWPKRFGKSYGAQGGRELLNDRLMTNKGEKEEKRLQREWIESCFSDVGCFLMPSPGEKVAEDETFDGRLDDIKEVFREKVRELVHSVLAPEKLLVKDIDGRKLSCRELATYFKELEEYFSRIFREEELAIQNEQAMEAVALDAQRKLEEMQLERAKEIAEAAARYARMEAEIERREAPLDISPAGPPPQRPALVPPEPRNSLEINEVLGMIISPLRGRDRSPDPQLLEPGELTPVHQRASRPLRGDPPEFGLLPTATTTPTMYTADTATMASPATLSDLVV</sequence>
<protein>
    <submittedName>
        <fullName evidence="1">Uncharacterized protein</fullName>
    </submittedName>
</protein>